<dbReference type="InterPro" id="IPR051973">
    <property type="entry name" value="tRNA_Anticodon_Mtase-Reg"/>
</dbReference>
<dbReference type="AlphaFoldDB" id="A0A8K0JCQ5"/>
<feature type="repeat" description="WD" evidence="7">
    <location>
        <begin position="825"/>
        <end position="864"/>
    </location>
</feature>
<evidence type="ECO:0000256" key="1">
    <source>
        <dbReference type="ARBA" id="ARBA00004496"/>
    </source>
</evidence>
<dbReference type="GO" id="GO:0005737">
    <property type="term" value="C:cytoplasm"/>
    <property type="evidence" value="ECO:0007669"/>
    <property type="project" value="UniProtKB-SubCell"/>
</dbReference>
<evidence type="ECO:0000256" key="6">
    <source>
        <dbReference type="ARBA" id="ARBA00038255"/>
    </source>
</evidence>
<dbReference type="InterPro" id="IPR036322">
    <property type="entry name" value="WD40_repeat_dom_sf"/>
</dbReference>
<gene>
    <name evidence="9" type="ORF">E4U42_000639</name>
</gene>
<dbReference type="SMART" id="SM00320">
    <property type="entry name" value="WD40"/>
    <property type="match status" value="9"/>
</dbReference>
<evidence type="ECO:0000313" key="9">
    <source>
        <dbReference type="EMBL" id="KAG5928436.1"/>
    </source>
</evidence>
<feature type="compositionally biased region" description="Basic and acidic residues" evidence="8">
    <location>
        <begin position="1131"/>
        <end position="1140"/>
    </location>
</feature>
<keyword evidence="10" id="KW-1185">Reference proteome</keyword>
<dbReference type="Pfam" id="PF00400">
    <property type="entry name" value="WD40"/>
    <property type="match status" value="2"/>
</dbReference>
<keyword evidence="3 7" id="KW-0853">WD repeat</keyword>
<evidence type="ECO:0000256" key="7">
    <source>
        <dbReference type="PROSITE-ProRule" id="PRU00221"/>
    </source>
</evidence>
<proteinExistence type="inferred from homology"/>
<accession>A0A8K0JCQ5</accession>
<keyword evidence="5" id="KW-0677">Repeat</keyword>
<name>A0A8K0JCQ5_9HYPO</name>
<feature type="region of interest" description="Disordered" evidence="8">
    <location>
        <begin position="1116"/>
        <end position="1140"/>
    </location>
</feature>
<dbReference type="EMBL" id="SRPY01000116">
    <property type="protein sequence ID" value="KAG5928436.1"/>
    <property type="molecule type" value="Genomic_DNA"/>
</dbReference>
<keyword evidence="2" id="KW-0963">Cytoplasm</keyword>
<feature type="repeat" description="WD" evidence="7">
    <location>
        <begin position="210"/>
        <end position="259"/>
    </location>
</feature>
<dbReference type="SUPFAM" id="SSF50978">
    <property type="entry name" value="WD40 repeat-like"/>
    <property type="match status" value="2"/>
</dbReference>
<dbReference type="InterPro" id="IPR019775">
    <property type="entry name" value="WD40_repeat_CS"/>
</dbReference>
<comment type="similarity">
    <text evidence="6">Belongs to the WD repeat WDR6 family.</text>
</comment>
<reference evidence="9" key="1">
    <citation type="journal article" date="2020" name="bioRxiv">
        <title>Whole genome comparisons of ergot fungi reveals the divergence and evolution of species within the genus Claviceps are the result of varying mechanisms driving genome evolution and host range expansion.</title>
        <authorList>
            <person name="Wyka S.A."/>
            <person name="Mondo S.J."/>
            <person name="Liu M."/>
            <person name="Dettman J."/>
            <person name="Nalam V."/>
            <person name="Broders K.D."/>
        </authorList>
    </citation>
    <scope>NUCLEOTIDE SEQUENCE</scope>
    <source>
        <strain evidence="9">CCC 489</strain>
    </source>
</reference>
<evidence type="ECO:0000256" key="5">
    <source>
        <dbReference type="ARBA" id="ARBA00022737"/>
    </source>
</evidence>
<protein>
    <submittedName>
        <fullName evidence="9">Uncharacterized protein</fullName>
    </submittedName>
</protein>
<feature type="compositionally biased region" description="Basic and acidic residues" evidence="8">
    <location>
        <begin position="963"/>
        <end position="977"/>
    </location>
</feature>
<evidence type="ECO:0000256" key="8">
    <source>
        <dbReference type="SAM" id="MobiDB-lite"/>
    </source>
</evidence>
<organism evidence="9 10">
    <name type="scientific">Claviceps africana</name>
    <dbReference type="NCBI Taxonomy" id="83212"/>
    <lineage>
        <taxon>Eukaryota</taxon>
        <taxon>Fungi</taxon>
        <taxon>Dikarya</taxon>
        <taxon>Ascomycota</taxon>
        <taxon>Pezizomycotina</taxon>
        <taxon>Sordariomycetes</taxon>
        <taxon>Hypocreomycetidae</taxon>
        <taxon>Hypocreales</taxon>
        <taxon>Clavicipitaceae</taxon>
        <taxon>Claviceps</taxon>
    </lineage>
</organism>
<dbReference type="InterPro" id="IPR001680">
    <property type="entry name" value="WD40_rpt"/>
</dbReference>
<evidence type="ECO:0000256" key="3">
    <source>
        <dbReference type="ARBA" id="ARBA00022574"/>
    </source>
</evidence>
<keyword evidence="4" id="KW-0819">tRNA processing</keyword>
<comment type="subcellular location">
    <subcellularLocation>
        <location evidence="1">Cytoplasm</location>
    </subcellularLocation>
</comment>
<dbReference type="PANTHER" id="PTHR14344:SF3">
    <property type="entry name" value="WD REPEAT-CONTAINING PROTEIN 6"/>
    <property type="match status" value="1"/>
</dbReference>
<comment type="caution">
    <text evidence="9">The sequence shown here is derived from an EMBL/GenBank/DDBJ whole genome shotgun (WGS) entry which is preliminary data.</text>
</comment>
<dbReference type="Proteomes" id="UP000811619">
    <property type="component" value="Unassembled WGS sequence"/>
</dbReference>
<dbReference type="PROSITE" id="PS50082">
    <property type="entry name" value="WD_REPEATS_2"/>
    <property type="match status" value="2"/>
</dbReference>
<dbReference type="Gene3D" id="2.130.10.10">
    <property type="entry name" value="YVTN repeat-like/Quinoprotein amine dehydrogenase"/>
    <property type="match status" value="3"/>
</dbReference>
<dbReference type="PANTHER" id="PTHR14344">
    <property type="entry name" value="WD REPEAT PROTEIN"/>
    <property type="match status" value="1"/>
</dbReference>
<dbReference type="OrthoDB" id="5594999at2759"/>
<evidence type="ECO:0000256" key="4">
    <source>
        <dbReference type="ARBA" id="ARBA00022694"/>
    </source>
</evidence>
<dbReference type="GO" id="GO:0030488">
    <property type="term" value="P:tRNA methylation"/>
    <property type="evidence" value="ECO:0007669"/>
    <property type="project" value="TreeGrafter"/>
</dbReference>
<dbReference type="InterPro" id="IPR015943">
    <property type="entry name" value="WD40/YVTN_repeat-like_dom_sf"/>
</dbReference>
<dbReference type="SUPFAM" id="SSF101908">
    <property type="entry name" value="Putative isomerase YbhE"/>
    <property type="match status" value="1"/>
</dbReference>
<dbReference type="PROSITE" id="PS00678">
    <property type="entry name" value="WD_REPEATS_1"/>
    <property type="match status" value="1"/>
</dbReference>
<evidence type="ECO:0000313" key="10">
    <source>
        <dbReference type="Proteomes" id="UP000811619"/>
    </source>
</evidence>
<feature type="region of interest" description="Disordered" evidence="8">
    <location>
        <begin position="952"/>
        <end position="979"/>
    </location>
</feature>
<feature type="region of interest" description="Disordered" evidence="8">
    <location>
        <begin position="436"/>
        <end position="463"/>
    </location>
</feature>
<evidence type="ECO:0000256" key="2">
    <source>
        <dbReference type="ARBA" id="ARBA00022490"/>
    </source>
</evidence>
<sequence>MASAPPPRRVTTLQRQLAQVPVTSVAFYAAPAPAASKYFLAGQDGHLAVYEDAPRPTQAPLLSLPVFEDQPIHGIRVQASRFLLWGASRIALLDGGPLAEGQPPVVLATATAPDWVYDAAISPFCADEAVLATAHNEVVVIKYCCARRPGEKGTLSLGNVASPSRPMLYAAHLTWVSASRVLVAAGTVFGDVLVWEYSVLEEEHFSTFVLRGHEGSIYGVDISSPLLLPDGTTRRLLASCSDDRTIRIWDISPDGDAESRPRTAHAGVQRGDVVETGFKAAERYDVLHAGSGEEGDAVPVAVGMGHASRIWGVRFAAAGDSPTPDCVFHQSAPLCVYSFGEDSTTQRWKLDFDPRAFSTPRLTGQLTHQKTYSLHQGKHLWARALDVHAGGLDILTGGADGKISAIREPAPSLRGDGNRQRAGFMAIDVPDVLGSLSKEQDVEGEDEEEGKAEGKGKRGPPSGEMFSRYDFLSEHQVLAITNAGRIFVGDLSTWTWEQVNVEEEIVQDLKRCYVLRTVHSCDGSAVIGTTNGKVYFFHRVEPPCHQQQEKEQEKEQEHCTDQHPEYHLVCVAEVPGRITEINHLSGEHHRQQLISILVHIHGSPASHLLLITPAGELLDREHLAGLDPRFVAVSATRLNDFIILGSRHGYLSLLTLQNHTWRPVLAVATRSRDAITSIVPLPTAAKEQQPGTHPRPYILATSRDGKYRIYRVDGAAPQTSPSLVLLHETAPPFGPMIEGAWFTDAGSATARPELVLYGFRSKDFVIWNESTREELATVDCGGAHRTFRLHHDSRAEPHRYRFAYTRTSKLCVCSQQEMAHRTVRRGTHGREIRALSANKQLVASGAEDTSIRIWEYVSGEEGHGHGQGGPTMRNLACIKAHVTGLQKLQWFEDDYLFSSAGNEEFFVWRVTKLGDSSAYAGLAVVCEAVWTDKSPVGDLRIMDFDISRVVTMAGDDEEEEEEEGRKEKGGRGEEQEQRRRKGMVIVTMAFSNSSFKTYEYDCRRGSFRALAVGRYTGACITQLRHLGFGARGNGKGREAHILTASTDGHLVLWGGACLEGAGGVQSYSLKAACAVHQSSIKSLDMSREGTQFQVVTGGDDNAVGFVLVAEVEEEVQGGGTGTGTGAETETETERRTERRTTYEFASRGIVRRAHTAAVNGVALLPAGRHDQGAKEGREGPQEMLAASVSNDQRVKLWRISAGAAQELRISLAACMSSGVADPGDVAVLCPGPRQPSQVVLGGAGLEVWRVDSRAKAASRCS</sequence>